<keyword evidence="19" id="KW-1185">Reference proteome</keyword>
<dbReference type="PANTHER" id="PTHR15036:SF46">
    <property type="entry name" value="CONTACTIN-ASSOCIATED PROTEIN-LIKE 5"/>
    <property type="match status" value="1"/>
</dbReference>
<dbReference type="InterPro" id="IPR000742">
    <property type="entry name" value="EGF"/>
</dbReference>
<evidence type="ECO:0000256" key="1">
    <source>
        <dbReference type="ARBA" id="ARBA00003165"/>
    </source>
</evidence>
<proteinExistence type="inferred from homology"/>
<feature type="compositionally biased region" description="Basic and acidic residues" evidence="13">
    <location>
        <begin position="1232"/>
        <end position="1251"/>
    </location>
</feature>
<dbReference type="OrthoDB" id="26719at2759"/>
<dbReference type="InterPro" id="IPR013320">
    <property type="entry name" value="ConA-like_dom_sf"/>
</dbReference>
<dbReference type="PROSITE" id="PS01286">
    <property type="entry name" value="FA58C_2"/>
    <property type="match status" value="1"/>
</dbReference>
<protein>
    <submittedName>
        <fullName evidence="20">Contactin-associated protein-like 5</fullName>
    </submittedName>
</protein>
<dbReference type="InterPro" id="IPR002181">
    <property type="entry name" value="Fibrinogen_a/b/g_C_dom"/>
</dbReference>
<dbReference type="SMART" id="SM00231">
    <property type="entry name" value="FA58C"/>
    <property type="match status" value="1"/>
</dbReference>
<evidence type="ECO:0000256" key="11">
    <source>
        <dbReference type="PROSITE-ProRule" id="PRU00076"/>
    </source>
</evidence>
<accession>A0A6P8EVW4</accession>
<dbReference type="SUPFAM" id="SSF57196">
    <property type="entry name" value="EGF/Laminin"/>
    <property type="match status" value="1"/>
</dbReference>
<dbReference type="CTD" id="798019"/>
<evidence type="ECO:0000256" key="5">
    <source>
        <dbReference type="ARBA" id="ARBA00022692"/>
    </source>
</evidence>
<evidence type="ECO:0000256" key="4">
    <source>
        <dbReference type="ARBA" id="ARBA00022536"/>
    </source>
</evidence>
<dbReference type="SUPFAM" id="SSF49899">
    <property type="entry name" value="Concanavalin A-like lectins/glucanases"/>
    <property type="match status" value="4"/>
</dbReference>
<feature type="region of interest" description="Disordered" evidence="13">
    <location>
        <begin position="1213"/>
        <end position="1251"/>
    </location>
</feature>
<evidence type="ECO:0000256" key="7">
    <source>
        <dbReference type="ARBA" id="ARBA00022737"/>
    </source>
</evidence>
<dbReference type="PROSITE" id="PS50026">
    <property type="entry name" value="EGF_3"/>
    <property type="match status" value="2"/>
</dbReference>
<dbReference type="SMART" id="SM00181">
    <property type="entry name" value="EGF"/>
    <property type="match status" value="2"/>
</dbReference>
<dbReference type="KEGG" id="char:105911675"/>
<dbReference type="Gene3D" id="2.10.25.10">
    <property type="entry name" value="Laminin"/>
    <property type="match status" value="2"/>
</dbReference>
<dbReference type="CDD" id="cd00057">
    <property type="entry name" value="FA58C"/>
    <property type="match status" value="1"/>
</dbReference>
<dbReference type="Gene3D" id="2.60.120.1000">
    <property type="match status" value="1"/>
</dbReference>
<organism evidence="19 20">
    <name type="scientific">Clupea harengus</name>
    <name type="common">Atlantic herring</name>
    <dbReference type="NCBI Taxonomy" id="7950"/>
    <lineage>
        <taxon>Eukaryota</taxon>
        <taxon>Metazoa</taxon>
        <taxon>Chordata</taxon>
        <taxon>Craniata</taxon>
        <taxon>Vertebrata</taxon>
        <taxon>Euteleostomi</taxon>
        <taxon>Actinopterygii</taxon>
        <taxon>Neopterygii</taxon>
        <taxon>Teleostei</taxon>
        <taxon>Clupei</taxon>
        <taxon>Clupeiformes</taxon>
        <taxon>Clupeoidei</taxon>
        <taxon>Clupeidae</taxon>
        <taxon>Clupea</taxon>
    </lineage>
</organism>
<keyword evidence="8 14" id="KW-1133">Transmembrane helix</keyword>
<dbReference type="PANTHER" id="PTHR15036">
    <property type="entry name" value="PIKACHURIN-LIKE PROTEIN"/>
    <property type="match status" value="1"/>
</dbReference>
<feature type="domain" description="EGF-like" evidence="17">
    <location>
        <begin position="562"/>
        <end position="599"/>
    </location>
</feature>
<dbReference type="InterPro" id="IPR050372">
    <property type="entry name" value="Neurexin-related_CASP"/>
</dbReference>
<feature type="domain" description="EGF-like" evidence="17">
    <location>
        <begin position="973"/>
        <end position="1010"/>
    </location>
</feature>
<evidence type="ECO:0000256" key="9">
    <source>
        <dbReference type="ARBA" id="ARBA00023136"/>
    </source>
</evidence>
<evidence type="ECO:0000313" key="19">
    <source>
        <dbReference type="Proteomes" id="UP000515152"/>
    </source>
</evidence>
<dbReference type="CDD" id="cd00110">
    <property type="entry name" value="LamG"/>
    <property type="match status" value="4"/>
</dbReference>
<name>A0A6P8EVW4_CLUHA</name>
<feature type="domain" description="Laminin G" evidence="16">
    <location>
        <begin position="190"/>
        <end position="371"/>
    </location>
</feature>
<feature type="domain" description="Laminin G" evidence="16">
    <location>
        <begin position="807"/>
        <end position="972"/>
    </location>
</feature>
<feature type="disulfide bond" evidence="12">
    <location>
        <begin position="945"/>
        <end position="972"/>
    </location>
</feature>
<feature type="domain" description="Laminin G" evidence="16">
    <location>
        <begin position="1028"/>
        <end position="1217"/>
    </location>
</feature>
<comment type="subcellular location">
    <subcellularLocation>
        <location evidence="2">Membrane</location>
        <topology evidence="2">Single-pass type I membrane protein</topology>
    </subcellularLocation>
</comment>
<evidence type="ECO:0000256" key="3">
    <source>
        <dbReference type="ARBA" id="ARBA00010241"/>
    </source>
</evidence>
<dbReference type="Gene3D" id="2.60.120.200">
    <property type="match status" value="4"/>
</dbReference>
<comment type="caution">
    <text evidence="11">Lacks conserved residue(s) required for the propagation of feature annotation.</text>
</comment>
<dbReference type="PROSITE" id="PS50022">
    <property type="entry name" value="FA58C_3"/>
    <property type="match status" value="1"/>
</dbReference>
<evidence type="ECO:0000256" key="13">
    <source>
        <dbReference type="SAM" id="MobiDB-lite"/>
    </source>
</evidence>
<dbReference type="Pfam" id="PF00008">
    <property type="entry name" value="EGF"/>
    <property type="match status" value="1"/>
</dbReference>
<evidence type="ECO:0000256" key="2">
    <source>
        <dbReference type="ARBA" id="ARBA00004479"/>
    </source>
</evidence>
<dbReference type="Gene3D" id="2.60.120.260">
    <property type="entry name" value="Galactose-binding domain-like"/>
    <property type="match status" value="1"/>
</dbReference>
<feature type="region of interest" description="Disordered" evidence="13">
    <location>
        <begin position="1285"/>
        <end position="1312"/>
    </location>
</feature>
<evidence type="ECO:0000256" key="14">
    <source>
        <dbReference type="SAM" id="Phobius"/>
    </source>
</evidence>
<keyword evidence="4 11" id="KW-0245">EGF-like domain</keyword>
<dbReference type="GeneID" id="105911675"/>
<feature type="compositionally biased region" description="Basic and acidic residues" evidence="13">
    <location>
        <begin position="1291"/>
        <end position="1305"/>
    </location>
</feature>
<dbReference type="CDD" id="cd00054">
    <property type="entry name" value="EGF_CA"/>
    <property type="match status" value="2"/>
</dbReference>
<sequence length="1330" mass="148300">MDASRLVINMEFRRGGWLSCSTVLLALASVFGASNYYCEDPLVTSLPPGSFDSSSRFSSNHLPQFAKLKNRDSGGGWSPDREDQHPWLQVDLRERMEVTALATQGRWGSQDWVSQYQLLYSDSVRAWRQYRHSDVLWTFPGNTDMDSMVHHKLPHPIRTRFLRLVPLQGNPRGGMGLRVEVYGCTYKSDVADFDGRSALLYRFNQKSMSTVKDVISLRFRSKQEDGVLVHGEGQRGDYITLELQQGRLILQLNLDDSKPRSGITRSSVTLGSLLDDHHWHSVQIERFSRQVNFTVDHHTQHFRTQGQEDSLEVDYELSFGGIPLPGKPGTFLKENFHGCMENLYYNGVNIIDLAKRRKPQIYSTGNVTFHCSEAQPLSVTFRRPDSFLTAPADLGTESFSVRLQIRTWNREGLIVIAPLAWEPLQQLYLRLILQLQGGRVLLSLDSHANPPTHVYSEQTVSDGQWHYLRVEMKDRQMFLTVDRQRPVISETKLHVTGVKRPAILLFGGCAVSQPDLVCEGAALAFQGCMRLMFANNHPVNLLHVQQRTLGNYSQLDFDVCGIRDRCTPNYCEHGGQCSQSWSQFYCDCLGTGYTGATCHSPLYERSCEAYRGKADPSGTYTLDLDGSGPLESTPVTCSQTEDKVWTVVGHDQTEPVRVRGSTLQSPYTRSLNYSLPPSHLQSLVTTSLHCQQEVIYQCRKSRLFDTWDGTPLSWWLDRDGAKRTYWGGFLPGVQQCSCSLEGNCMDMNYFCNCDADRDAWVNDTGLLSYKDHLPLREIAIGDTNRTGSEVVFKIGPLRCYGNRFLWNSASFYQETSYLHFPPLQAELTLDLSLYFKTSTLSGVLLENLGVQAFIRLELSSPSSVTFIFDLGDGPISLTVSSPVALNDRQWHHVRAERNVKGAWLQVDQLPPRRIAAPPEGRLHLQLSGQLFVGGTASRQGGFQGCLRALTLNGVALDLEERAKTTPGVSPGCLGHCNGDSICHHGGRCVEESNSYVCDCSQTAYGGPHCSTVMAAAFDGGSSLTYSFQETLSGIRDRVSKSSPAKEEAGVAIQSPDSLTLGFQTRRTPTMLLLVRGVGQRYVAIILKRTGSMQIKYRLDEDKEPDTLSPRSSSLSDGKLHWLRLSRQGKDVYVQIDDGLAQIFTLTSGSSLSPLRSVTLGKLSGGDIMDEEVVEAGSHGFIGCLSSVQFNQVAPLKEALSHRSTLVSISGRLSESSCGSASSPNTLATTHSLADHSEKGDRGKEPRKEMEHNESAVIGGVVAAVVFTTLCVMGVIIRFLYQHRRPRPPPAKAEKKEQRANLDPHPPHSPHLYRTELDLHKSTRDHKEYFI</sequence>
<evidence type="ECO:0000256" key="8">
    <source>
        <dbReference type="ARBA" id="ARBA00022989"/>
    </source>
</evidence>
<keyword evidence="6" id="KW-0732">Signal</keyword>
<evidence type="ECO:0000256" key="12">
    <source>
        <dbReference type="PROSITE-ProRule" id="PRU00122"/>
    </source>
</evidence>
<keyword evidence="5 14" id="KW-0812">Transmembrane</keyword>
<feature type="transmembrane region" description="Helical" evidence="14">
    <location>
        <begin position="1255"/>
        <end position="1280"/>
    </location>
</feature>
<evidence type="ECO:0000259" key="16">
    <source>
        <dbReference type="PROSITE" id="PS50025"/>
    </source>
</evidence>
<evidence type="ECO:0000256" key="10">
    <source>
        <dbReference type="ARBA" id="ARBA00023157"/>
    </source>
</evidence>
<dbReference type="SUPFAM" id="SSF49785">
    <property type="entry name" value="Galactose-binding domain-like"/>
    <property type="match status" value="1"/>
</dbReference>
<dbReference type="Proteomes" id="UP000515152">
    <property type="component" value="Chromosome 21"/>
</dbReference>
<dbReference type="SMART" id="SM00282">
    <property type="entry name" value="LamG"/>
    <property type="match status" value="4"/>
</dbReference>
<feature type="domain" description="F5/8 type C" evidence="15">
    <location>
        <begin position="38"/>
        <end position="184"/>
    </location>
</feature>
<dbReference type="RefSeq" id="XP_031415052.1">
    <property type="nucleotide sequence ID" value="XM_031559192.1"/>
</dbReference>
<reference evidence="20" key="1">
    <citation type="submission" date="2025-08" db="UniProtKB">
        <authorList>
            <consortium name="RefSeq"/>
        </authorList>
    </citation>
    <scope>IDENTIFICATION</scope>
</reference>
<feature type="domain" description="Fibrinogen C-terminal" evidence="18">
    <location>
        <begin position="598"/>
        <end position="650"/>
    </location>
</feature>
<dbReference type="FunFam" id="2.60.120.260:FF:000016">
    <property type="entry name" value="Contactin-associated protein-like 4 isoform 1"/>
    <property type="match status" value="1"/>
</dbReference>
<dbReference type="SUPFAM" id="SSF56496">
    <property type="entry name" value="Fibrinogen C-terminal domain-like"/>
    <property type="match status" value="1"/>
</dbReference>
<evidence type="ECO:0000313" key="20">
    <source>
        <dbReference type="RefSeq" id="XP_031415052.1"/>
    </source>
</evidence>
<dbReference type="GO" id="GO:0016020">
    <property type="term" value="C:membrane"/>
    <property type="evidence" value="ECO:0007669"/>
    <property type="project" value="UniProtKB-SubCell"/>
</dbReference>
<feature type="domain" description="Laminin G" evidence="16">
    <location>
        <begin position="376"/>
        <end position="560"/>
    </location>
</feature>
<evidence type="ECO:0000256" key="6">
    <source>
        <dbReference type="ARBA" id="ARBA00022729"/>
    </source>
</evidence>
<evidence type="ECO:0000259" key="18">
    <source>
        <dbReference type="PROSITE" id="PS51406"/>
    </source>
</evidence>
<comment type="similarity">
    <text evidence="3">Belongs to the neurexin family.</text>
</comment>
<feature type="compositionally biased region" description="Polar residues" evidence="13">
    <location>
        <begin position="1213"/>
        <end position="1231"/>
    </location>
</feature>
<keyword evidence="9 14" id="KW-0472">Membrane</keyword>
<evidence type="ECO:0000259" key="17">
    <source>
        <dbReference type="PROSITE" id="PS50026"/>
    </source>
</evidence>
<dbReference type="InterPro" id="IPR000421">
    <property type="entry name" value="FA58C"/>
</dbReference>
<dbReference type="InterPro" id="IPR001791">
    <property type="entry name" value="Laminin_G"/>
</dbReference>
<dbReference type="PROSITE" id="PS51406">
    <property type="entry name" value="FIBRINOGEN_C_2"/>
    <property type="match status" value="1"/>
</dbReference>
<comment type="function">
    <text evidence="1">May play a role in the correct development and proper functioning of the peripheral and central nervous system and be involved in cell adhesion and intercellular communication.</text>
</comment>
<dbReference type="PROSITE" id="PS50025">
    <property type="entry name" value="LAM_G_DOMAIN"/>
    <property type="match status" value="4"/>
</dbReference>
<keyword evidence="10 12" id="KW-1015">Disulfide bond</keyword>
<evidence type="ECO:0000259" key="15">
    <source>
        <dbReference type="PROSITE" id="PS50022"/>
    </source>
</evidence>
<dbReference type="InterPro" id="IPR036056">
    <property type="entry name" value="Fibrinogen-like_C"/>
</dbReference>
<keyword evidence="7" id="KW-0677">Repeat</keyword>
<dbReference type="Pfam" id="PF02210">
    <property type="entry name" value="Laminin_G_2"/>
    <property type="match status" value="4"/>
</dbReference>
<dbReference type="InterPro" id="IPR008979">
    <property type="entry name" value="Galactose-bd-like_sf"/>
</dbReference>
<dbReference type="Pfam" id="PF00754">
    <property type="entry name" value="F5_F8_type_C"/>
    <property type="match status" value="1"/>
</dbReference>
<gene>
    <name evidence="20" type="primary">cntnap5l</name>
</gene>